<keyword evidence="2" id="KW-1185">Reference proteome</keyword>
<dbReference type="Proteomes" id="UP000031671">
    <property type="component" value="Unassembled WGS sequence"/>
</dbReference>
<reference evidence="1 2" key="2">
    <citation type="submission" date="2015-01" db="EMBL/GenBank/DDBJ databases">
        <authorList>
            <consortium name="NBRP consortium"/>
            <person name="Sawabe T."/>
            <person name="Meirelles P."/>
            <person name="Feng G."/>
            <person name="Sayaka M."/>
            <person name="Hattori M."/>
            <person name="Ohkuma M."/>
        </authorList>
    </citation>
    <scope>NUCLEOTIDE SEQUENCE [LARGE SCALE GENOMIC DNA]</scope>
    <source>
        <strain evidence="2">JCM 19231</strain>
    </source>
</reference>
<evidence type="ECO:0000313" key="2">
    <source>
        <dbReference type="Proteomes" id="UP000031671"/>
    </source>
</evidence>
<protein>
    <submittedName>
        <fullName evidence="1">Uncharacterized protein</fullName>
    </submittedName>
</protein>
<proteinExistence type="predicted"/>
<organism evidence="1 2">
    <name type="scientific">Vibrio ishigakensis</name>
    <dbReference type="NCBI Taxonomy" id="1481914"/>
    <lineage>
        <taxon>Bacteria</taxon>
        <taxon>Pseudomonadati</taxon>
        <taxon>Pseudomonadota</taxon>
        <taxon>Gammaproteobacteria</taxon>
        <taxon>Vibrionales</taxon>
        <taxon>Vibrionaceae</taxon>
        <taxon>Vibrio</taxon>
    </lineage>
</organism>
<gene>
    <name evidence="1" type="ORF">JCM19231_634</name>
</gene>
<accession>A0A0B8P192</accession>
<comment type="caution">
    <text evidence="1">The sequence shown here is derived from an EMBL/GenBank/DDBJ whole genome shotgun (WGS) entry which is preliminary data.</text>
</comment>
<name>A0A0B8P192_9VIBR</name>
<evidence type="ECO:0000313" key="1">
    <source>
        <dbReference type="EMBL" id="GAM57093.1"/>
    </source>
</evidence>
<reference evidence="1 2" key="1">
    <citation type="submission" date="2015-01" db="EMBL/GenBank/DDBJ databases">
        <title>Vibrio sp. C1 JCM 19231 whole genome shotgun sequence.</title>
        <authorList>
            <person name="Sawabe T."/>
            <person name="Meirelles P."/>
            <person name="Feng G."/>
            <person name="Sayaka M."/>
            <person name="Hattori M."/>
            <person name="Ohkuma M."/>
        </authorList>
    </citation>
    <scope>NUCLEOTIDE SEQUENCE [LARGE SCALE GENOMIC DNA]</scope>
    <source>
        <strain evidence="2">JCM 19231</strain>
    </source>
</reference>
<dbReference type="AlphaFoldDB" id="A0A0B8P192"/>
<dbReference type="EMBL" id="BBRZ01000044">
    <property type="protein sequence ID" value="GAM57093.1"/>
    <property type="molecule type" value="Genomic_DNA"/>
</dbReference>
<sequence length="39" mass="4443">MVLMANHVVASLSAVLFSKLKDKHTADQEAYRLWSEYCS</sequence>